<feature type="transmembrane region" description="Helical" evidence="1">
    <location>
        <begin position="137"/>
        <end position="161"/>
    </location>
</feature>
<protein>
    <submittedName>
        <fullName evidence="2">Uncharacterized protein</fullName>
    </submittedName>
</protein>
<gene>
    <name evidence="2" type="ORF">D9Q98_000262</name>
</gene>
<feature type="transmembrane region" description="Helical" evidence="1">
    <location>
        <begin position="69"/>
        <end position="88"/>
    </location>
</feature>
<keyword evidence="3" id="KW-1185">Reference proteome</keyword>
<keyword evidence="1" id="KW-0812">Transmembrane</keyword>
<keyword evidence="1" id="KW-1133">Transmembrane helix</keyword>
<dbReference type="AlphaFoldDB" id="A0A9D4Z1G6"/>
<reference evidence="2" key="2">
    <citation type="submission" date="2020-11" db="EMBL/GenBank/DDBJ databases">
        <authorList>
            <person name="Cecchin M."/>
            <person name="Marcolungo L."/>
            <person name="Rossato M."/>
            <person name="Girolomoni L."/>
            <person name="Cosentino E."/>
            <person name="Cuine S."/>
            <person name="Li-Beisson Y."/>
            <person name="Delledonne M."/>
            <person name="Ballottari M."/>
        </authorList>
    </citation>
    <scope>NUCLEOTIDE SEQUENCE</scope>
    <source>
        <strain evidence="2">211/11P</strain>
        <tissue evidence="2">Whole cell</tissue>
    </source>
</reference>
<organism evidence="2 3">
    <name type="scientific">Chlorella vulgaris</name>
    <name type="common">Green alga</name>
    <dbReference type="NCBI Taxonomy" id="3077"/>
    <lineage>
        <taxon>Eukaryota</taxon>
        <taxon>Viridiplantae</taxon>
        <taxon>Chlorophyta</taxon>
        <taxon>core chlorophytes</taxon>
        <taxon>Trebouxiophyceae</taxon>
        <taxon>Chlorellales</taxon>
        <taxon>Chlorellaceae</taxon>
        <taxon>Chlorella clade</taxon>
        <taxon>Chlorella</taxon>
    </lineage>
</organism>
<accession>A0A9D4Z1G6</accession>
<sequence>MRVSPSSLLLSFLSVAEVAFAVTIIVLIADQLWPGNGYLTICNDITGVCATGYYEGVCLLTNNSVNVCAYGYAASAIGGIVSLVCIFAPCMPAMVACILCLINSLWYLAWAITLTVYNSKVSDSTSVAFPDGYPRGHYRNIVIALSWTMYACAAVSVLLAAKMRMDAKTAKPAQGGHAEEYKMQEGKGEIPLHPPVATV</sequence>
<proteinExistence type="predicted"/>
<keyword evidence="1" id="KW-0472">Membrane</keyword>
<comment type="caution">
    <text evidence="2">The sequence shown here is derived from an EMBL/GenBank/DDBJ whole genome shotgun (WGS) entry which is preliminary data.</text>
</comment>
<evidence type="ECO:0000256" key="1">
    <source>
        <dbReference type="SAM" id="Phobius"/>
    </source>
</evidence>
<dbReference type="OrthoDB" id="507754at2759"/>
<evidence type="ECO:0000313" key="3">
    <source>
        <dbReference type="Proteomes" id="UP001055712"/>
    </source>
</evidence>
<dbReference type="Proteomes" id="UP001055712">
    <property type="component" value="Unassembled WGS sequence"/>
</dbReference>
<reference evidence="2" key="1">
    <citation type="journal article" date="2019" name="Plant J.">
        <title>Chlorella vulgaris genome assembly and annotation reveals the molecular basis for metabolic acclimation to high light conditions.</title>
        <authorList>
            <person name="Cecchin M."/>
            <person name="Marcolungo L."/>
            <person name="Rossato M."/>
            <person name="Girolomoni L."/>
            <person name="Cosentino E."/>
            <person name="Cuine S."/>
            <person name="Li-Beisson Y."/>
            <person name="Delledonne M."/>
            <person name="Ballottari M."/>
        </authorList>
    </citation>
    <scope>NUCLEOTIDE SEQUENCE</scope>
    <source>
        <strain evidence="2">211/11P</strain>
    </source>
</reference>
<evidence type="ECO:0000313" key="2">
    <source>
        <dbReference type="EMBL" id="KAI3437815.1"/>
    </source>
</evidence>
<name>A0A9D4Z1G6_CHLVU</name>
<feature type="transmembrane region" description="Helical" evidence="1">
    <location>
        <begin position="95"/>
        <end position="117"/>
    </location>
</feature>
<feature type="transmembrane region" description="Helical" evidence="1">
    <location>
        <begin position="7"/>
        <end position="29"/>
    </location>
</feature>
<dbReference type="EMBL" id="SIDB01000001">
    <property type="protein sequence ID" value="KAI3437815.1"/>
    <property type="molecule type" value="Genomic_DNA"/>
</dbReference>